<keyword evidence="2" id="KW-0479">Metal-binding</keyword>
<reference evidence="4 5" key="1">
    <citation type="journal article" date="2019" name="Environ. Microbiol.">
        <title>Species interactions and distinct microbial communities in high Arctic permafrost affected cryosols are associated with the CH4 and CO2 gas fluxes.</title>
        <authorList>
            <person name="Altshuler I."/>
            <person name="Hamel J."/>
            <person name="Turney S."/>
            <person name="Magnuson E."/>
            <person name="Levesque R."/>
            <person name="Greer C."/>
            <person name="Whyte L.G."/>
        </authorList>
    </citation>
    <scope>NUCLEOTIDE SEQUENCE [LARGE SCALE GENOMIC DNA]</scope>
    <source>
        <strain evidence="4 5">E6.1</strain>
    </source>
</reference>
<evidence type="ECO:0000313" key="5">
    <source>
        <dbReference type="Proteomes" id="UP000319931"/>
    </source>
</evidence>
<dbReference type="GO" id="GO:0016853">
    <property type="term" value="F:isomerase activity"/>
    <property type="evidence" value="ECO:0007669"/>
    <property type="project" value="UniProtKB-ARBA"/>
</dbReference>
<dbReference type="InterPro" id="IPR051121">
    <property type="entry name" value="FAH"/>
</dbReference>
<evidence type="ECO:0000256" key="1">
    <source>
        <dbReference type="ARBA" id="ARBA00010211"/>
    </source>
</evidence>
<gene>
    <name evidence="4" type="ORF">EAH76_15505</name>
</gene>
<dbReference type="FunFam" id="3.90.850.10:FF:000002">
    <property type="entry name" value="2-hydroxyhepta-2,4-diene-1,7-dioate isomerase"/>
    <property type="match status" value="1"/>
</dbReference>
<dbReference type="Pfam" id="PF01557">
    <property type="entry name" value="FAA_hydrolase"/>
    <property type="match status" value="1"/>
</dbReference>
<proteinExistence type="inferred from homology"/>
<dbReference type="SUPFAM" id="SSF56529">
    <property type="entry name" value="FAH"/>
    <property type="match status" value="1"/>
</dbReference>
<comment type="similarity">
    <text evidence="1">Belongs to the FAH family.</text>
</comment>
<feature type="domain" description="Fumarylacetoacetase-like C-terminal" evidence="3">
    <location>
        <begin position="73"/>
        <end position="278"/>
    </location>
</feature>
<dbReference type="InterPro" id="IPR011234">
    <property type="entry name" value="Fumarylacetoacetase-like_C"/>
</dbReference>
<accession>A0A502FRC8</accession>
<dbReference type="RefSeq" id="WP_140851186.1">
    <property type="nucleotide sequence ID" value="NZ_RCZC01000004.1"/>
</dbReference>
<keyword evidence="5" id="KW-1185">Reference proteome</keyword>
<dbReference type="GO" id="GO:0016787">
    <property type="term" value="F:hydrolase activity"/>
    <property type="evidence" value="ECO:0007669"/>
    <property type="project" value="UniProtKB-KW"/>
</dbReference>
<dbReference type="Gene3D" id="3.90.850.10">
    <property type="entry name" value="Fumarylacetoacetase-like, C-terminal domain"/>
    <property type="match status" value="1"/>
</dbReference>
<dbReference type="EMBL" id="RCZC01000004">
    <property type="protein sequence ID" value="TPG52117.1"/>
    <property type="molecule type" value="Genomic_DNA"/>
</dbReference>
<dbReference type="GO" id="GO:0046872">
    <property type="term" value="F:metal ion binding"/>
    <property type="evidence" value="ECO:0007669"/>
    <property type="project" value="UniProtKB-KW"/>
</dbReference>
<dbReference type="PANTHER" id="PTHR42796:SF4">
    <property type="entry name" value="FUMARYLACETOACETATE HYDROLASE DOMAIN-CONTAINING PROTEIN 2A"/>
    <property type="match status" value="1"/>
</dbReference>
<evidence type="ECO:0000259" key="3">
    <source>
        <dbReference type="Pfam" id="PF01557"/>
    </source>
</evidence>
<comment type="caution">
    <text evidence="4">The sequence shown here is derived from an EMBL/GenBank/DDBJ whole genome shotgun (WGS) entry which is preliminary data.</text>
</comment>
<keyword evidence="4" id="KW-0378">Hydrolase</keyword>
<dbReference type="AlphaFoldDB" id="A0A502FRC8"/>
<dbReference type="Proteomes" id="UP000319931">
    <property type="component" value="Unassembled WGS sequence"/>
</dbReference>
<dbReference type="PANTHER" id="PTHR42796">
    <property type="entry name" value="FUMARYLACETOACETATE HYDROLASE DOMAIN-CONTAINING PROTEIN 2A-RELATED"/>
    <property type="match status" value="1"/>
</dbReference>
<protein>
    <submittedName>
        <fullName evidence="4">FAA hydrolase family protein</fullName>
    </submittedName>
</protein>
<dbReference type="InterPro" id="IPR036663">
    <property type="entry name" value="Fumarylacetoacetase_C_sf"/>
</dbReference>
<dbReference type="OrthoDB" id="5197601at2"/>
<name>A0A502FRC8_9SPHN</name>
<dbReference type="GO" id="GO:0019752">
    <property type="term" value="P:carboxylic acid metabolic process"/>
    <property type="evidence" value="ECO:0007669"/>
    <property type="project" value="UniProtKB-ARBA"/>
</dbReference>
<organism evidence="4 5">
    <name type="scientific">Sphingomonas glacialis</name>
    <dbReference type="NCBI Taxonomy" id="658225"/>
    <lineage>
        <taxon>Bacteria</taxon>
        <taxon>Pseudomonadati</taxon>
        <taxon>Pseudomonadota</taxon>
        <taxon>Alphaproteobacteria</taxon>
        <taxon>Sphingomonadales</taxon>
        <taxon>Sphingomonadaceae</taxon>
        <taxon>Sphingomonas</taxon>
    </lineage>
</organism>
<evidence type="ECO:0000313" key="4">
    <source>
        <dbReference type="EMBL" id="TPG52117.1"/>
    </source>
</evidence>
<evidence type="ECO:0000256" key="2">
    <source>
        <dbReference type="ARBA" id="ARBA00022723"/>
    </source>
</evidence>
<sequence>MKLCRYGAAGAEKPGLIDAEGRIRDLSGHVADLTGAEIGAAGLARLKAIDPASLPLVEGTPRYGPPVAGTRQFVAIGLNYADHAAESNLPIPSEPVVFNKWITCIQGPNDPVTIPRGSKKTDWEVELGVIIGTRASYVEEADALDHVAGYCTINDVSERHWQTERGPTWDKGKGFPTFGPIGPWLVTADEVGDPQALSMWLSVNGKRVQDGGTATMIFTVAQIVSYLSQFMVLEPGDVITTGTPPGVGLGQKPEPWYLKAGDVVELGIEKLGAQRQDFVAWEAGK</sequence>